<evidence type="ECO:0000256" key="1">
    <source>
        <dbReference type="SAM" id="MobiDB-lite"/>
    </source>
</evidence>
<feature type="compositionally biased region" description="Low complexity" evidence="1">
    <location>
        <begin position="34"/>
        <end position="53"/>
    </location>
</feature>
<sequence>MACMCSPTCSASGMPAATARPPRCSGSGCTSSTDAGARPARPAHPRAAWPADPDDSALASRLALRALACPPGAQAHGRAAARGKSHKPLPQILHRSFMGPSHAVATLRITGARNTAGACR</sequence>
<protein>
    <submittedName>
        <fullName evidence="2">Uncharacterized protein</fullName>
    </submittedName>
</protein>
<accession>E6PU92</accession>
<feature type="region of interest" description="Disordered" evidence="1">
    <location>
        <begin position="9"/>
        <end position="53"/>
    </location>
</feature>
<dbReference type="AlphaFoldDB" id="E6PU92"/>
<dbReference type="EMBL" id="CABM01000055">
    <property type="protein sequence ID" value="CBH98499.1"/>
    <property type="molecule type" value="Genomic_DNA"/>
</dbReference>
<reference evidence="2" key="1">
    <citation type="submission" date="2009-10" db="EMBL/GenBank/DDBJ databases">
        <title>Diversity of trophic interactions inside an arsenic-rich microbial ecosystem.</title>
        <authorList>
            <person name="Bertin P.N."/>
            <person name="Heinrich-Salmeron A."/>
            <person name="Pelletier E."/>
            <person name="Goulhen-Chollet F."/>
            <person name="Arsene-Ploetze F."/>
            <person name="Gallien S."/>
            <person name="Calteau A."/>
            <person name="Vallenet D."/>
            <person name="Casiot C."/>
            <person name="Chane-Woon-Ming B."/>
            <person name="Giloteaux L."/>
            <person name="Barakat M."/>
            <person name="Bonnefoy V."/>
            <person name="Bruneel O."/>
            <person name="Chandler M."/>
            <person name="Cleiss J."/>
            <person name="Duran R."/>
            <person name="Elbaz-Poulichet F."/>
            <person name="Fonknechten N."/>
            <person name="Lauga B."/>
            <person name="Mornico D."/>
            <person name="Ortet P."/>
            <person name="Schaeffer C."/>
            <person name="Siguier P."/>
            <person name="Alexander Thil Smith A."/>
            <person name="Van Dorsselaer A."/>
            <person name="Weissenbach J."/>
            <person name="Medigue C."/>
            <person name="Le Paslier D."/>
        </authorList>
    </citation>
    <scope>NUCLEOTIDE SEQUENCE</scope>
</reference>
<name>E6PU92_9ZZZZ</name>
<comment type="caution">
    <text evidence="2">The sequence shown here is derived from an EMBL/GenBank/DDBJ whole genome shotgun (WGS) entry which is preliminary data.</text>
</comment>
<proteinExistence type="predicted"/>
<evidence type="ECO:0000313" key="2">
    <source>
        <dbReference type="EMBL" id="CBH98499.1"/>
    </source>
</evidence>
<gene>
    <name evidence="2" type="ORF">CARN2_3980</name>
</gene>
<organism evidence="2">
    <name type="scientific">mine drainage metagenome</name>
    <dbReference type="NCBI Taxonomy" id="410659"/>
    <lineage>
        <taxon>unclassified sequences</taxon>
        <taxon>metagenomes</taxon>
        <taxon>ecological metagenomes</taxon>
    </lineage>
</organism>